<keyword evidence="5" id="KW-1185">Reference proteome</keyword>
<comment type="similarity">
    <text evidence="1 3">Belongs to the short-chain dehydrogenases/reductases (SDR) family.</text>
</comment>
<evidence type="ECO:0000256" key="1">
    <source>
        <dbReference type="ARBA" id="ARBA00006484"/>
    </source>
</evidence>
<evidence type="ECO:0000313" key="5">
    <source>
        <dbReference type="Proteomes" id="UP000248326"/>
    </source>
</evidence>
<keyword evidence="2" id="KW-0560">Oxidoreductase</keyword>
<dbReference type="GO" id="GO:0016491">
    <property type="term" value="F:oxidoreductase activity"/>
    <property type="evidence" value="ECO:0007669"/>
    <property type="project" value="UniProtKB-KW"/>
</dbReference>
<dbReference type="Pfam" id="PF00106">
    <property type="entry name" value="adh_short"/>
    <property type="match status" value="1"/>
</dbReference>
<protein>
    <submittedName>
        <fullName evidence="4">Putative oxidoreductase</fullName>
    </submittedName>
</protein>
<dbReference type="SUPFAM" id="SSF51735">
    <property type="entry name" value="NAD(P)-binding Rossmann-fold domains"/>
    <property type="match status" value="1"/>
</dbReference>
<dbReference type="InterPro" id="IPR002347">
    <property type="entry name" value="SDR_fam"/>
</dbReference>
<dbReference type="Proteomes" id="UP000248326">
    <property type="component" value="Unassembled WGS sequence"/>
</dbReference>
<evidence type="ECO:0000256" key="3">
    <source>
        <dbReference type="RuleBase" id="RU000363"/>
    </source>
</evidence>
<evidence type="ECO:0000313" key="4">
    <source>
        <dbReference type="EMBL" id="PYE53192.1"/>
    </source>
</evidence>
<proteinExistence type="inferred from homology"/>
<organism evidence="4 5">
    <name type="scientific">Deinococcus yavapaiensis KR-236</name>
    <dbReference type="NCBI Taxonomy" id="694435"/>
    <lineage>
        <taxon>Bacteria</taxon>
        <taxon>Thermotogati</taxon>
        <taxon>Deinococcota</taxon>
        <taxon>Deinococci</taxon>
        <taxon>Deinococcales</taxon>
        <taxon>Deinococcaceae</taxon>
        <taxon>Deinococcus</taxon>
    </lineage>
</organism>
<dbReference type="InterPro" id="IPR020904">
    <property type="entry name" value="Sc_DH/Rdtase_CS"/>
</dbReference>
<gene>
    <name evidence="4" type="ORF">DES52_110176</name>
</gene>
<comment type="caution">
    <text evidence="4">The sequence shown here is derived from an EMBL/GenBank/DDBJ whole genome shotgun (WGS) entry which is preliminary data.</text>
</comment>
<evidence type="ECO:0000256" key="2">
    <source>
        <dbReference type="ARBA" id="ARBA00023002"/>
    </source>
</evidence>
<accession>A0A318S6D9</accession>
<dbReference type="AlphaFoldDB" id="A0A318S6D9"/>
<dbReference type="InterPro" id="IPR036291">
    <property type="entry name" value="NAD(P)-bd_dom_sf"/>
</dbReference>
<dbReference type="PANTHER" id="PTHR44196">
    <property type="entry name" value="DEHYDROGENASE/REDUCTASE SDR FAMILY MEMBER 7B"/>
    <property type="match status" value="1"/>
</dbReference>
<name>A0A318S6D9_9DEIO</name>
<sequence length="215" mass="23336">MLLGRDTIKLRRAAERLNDARIISCDVGDSAALVSLTAELARHRPSILINNAAVQLNYDFTTTPLDRVLSDVDAEIRVNFTGLVQLTALTLPFLQRHSGGAIVNVTSGLAFAPKKSAAVYSATKAAVRTFSKALRYQVQDARLPLLVVDAVLPLVDTPMTSGRGDGHKVSADFVANAILKGLERDRTDVHVGFARPFAVLHRLAPRFAERLLRDG</sequence>
<dbReference type="PRINTS" id="PR00080">
    <property type="entry name" value="SDRFAMILY"/>
</dbReference>
<dbReference type="EMBL" id="QJSX01000010">
    <property type="protein sequence ID" value="PYE53192.1"/>
    <property type="molecule type" value="Genomic_DNA"/>
</dbReference>
<dbReference type="PRINTS" id="PR00081">
    <property type="entry name" value="GDHRDH"/>
</dbReference>
<dbReference type="PROSITE" id="PS00061">
    <property type="entry name" value="ADH_SHORT"/>
    <property type="match status" value="1"/>
</dbReference>
<dbReference type="Gene3D" id="3.40.50.720">
    <property type="entry name" value="NAD(P)-binding Rossmann-like Domain"/>
    <property type="match status" value="1"/>
</dbReference>
<reference evidence="4 5" key="1">
    <citation type="submission" date="2018-06" db="EMBL/GenBank/DDBJ databases">
        <title>Genomic Encyclopedia of Type Strains, Phase IV (KMG-IV): sequencing the most valuable type-strain genomes for metagenomic binning, comparative biology and taxonomic classification.</title>
        <authorList>
            <person name="Goeker M."/>
        </authorList>
    </citation>
    <scope>NUCLEOTIDE SEQUENCE [LARGE SCALE GENOMIC DNA]</scope>
    <source>
        <strain evidence="4 5">DSM 18048</strain>
    </source>
</reference>
<dbReference type="GO" id="GO:0016020">
    <property type="term" value="C:membrane"/>
    <property type="evidence" value="ECO:0007669"/>
    <property type="project" value="TreeGrafter"/>
</dbReference>
<dbReference type="PANTHER" id="PTHR44196:SF1">
    <property type="entry name" value="DEHYDROGENASE_REDUCTASE SDR FAMILY MEMBER 7B"/>
    <property type="match status" value="1"/>
</dbReference>